<keyword evidence="4" id="KW-1185">Reference proteome</keyword>
<dbReference type="Pfam" id="PF26639">
    <property type="entry name" value="Het-6_barrel"/>
    <property type="match status" value="1"/>
</dbReference>
<feature type="region of interest" description="Disordered" evidence="1">
    <location>
        <begin position="723"/>
        <end position="752"/>
    </location>
</feature>
<accession>A0A6A6C8Q7</accession>
<protein>
    <recommendedName>
        <fullName evidence="2">Heterokaryon incompatibility domain-containing protein</fullName>
    </recommendedName>
</protein>
<evidence type="ECO:0000313" key="3">
    <source>
        <dbReference type="EMBL" id="KAF2162019.1"/>
    </source>
</evidence>
<gene>
    <name evidence="3" type="ORF">M409DRAFT_58772</name>
</gene>
<feature type="compositionally biased region" description="Low complexity" evidence="1">
    <location>
        <begin position="727"/>
        <end position="736"/>
    </location>
</feature>
<sequence length="863" mass="98001">MCDYGEEDVEKLLEFTSEPEDRGMIALSMIQRHLLGAEQFTILGPDSYHKIPEQYEYRRLPARSIRLLKVYPYSESSYEPLVVSLHVVPLDTSIPFDALSYTWGPPSWAARNAAATQVFTRVPRCYPVYCGSSLVHVTKNLRDALVQIRFLQSDPQIAEQIKSVYEESLSPYLWIDELCIDQEHAQERGQQVSMMGQIYSKANLVLAWLGNQEPITRYGLEVLQQLETIMQASRSERVTSASFLDERFWRRTGFEPFSTEKWQAVIDILTREWFTRTWIIQEVGLASRPAVGICGSTALPIMAIVRITILLLAAGWCNLISDRIETSYPKDHFKFIQRTLAFHPFQWLRNIQERTAQGDRYSFHLLQAYTFPLTYCFDPRDKVYAATGLATEFTTNGAMTFHIDYDEPPTRTYIRATKHCFEVSKSLDLLSITVHLDRGQFVTDLQDLPFWCPNYSSNDFNDGRTQPLDLQPDDKRMANTFAASGGSSYVPVDATLKSPLLKATGIFHGNVVEVVDSEFSFEWKQLSEHIEFLAHLTPPSPAPLIESFWRTLVHDMYDPDSANQPHPAAEATRDDFFVLLYIMLKGALRKKQHEDPDIRAELERMASSIDRLREVYPDAKLLFPDFAYYLTLHPDLTNSTSFWAIEDAQNPLSRDPVSAPSLVFNIQAKARSRRIFRTSDQRLGMGTKTMQAGDEVWLLAGGRVPYILRPLPNGNYEFHGEATLAKSQAPSSAPSSHLRHHGQDSSLPAEERSRIRKAWTHVKVQGSSANGLAFARLPITTQQLFFSHQSPSTSNKTSPPSLAVTSVPHDSVFNIDDSRDDARINDVGVGTTHLCRTIRSHESYEGHFAITQWSQNRFGTTAS</sequence>
<organism evidence="3 4">
    <name type="scientific">Zasmidium cellare ATCC 36951</name>
    <dbReference type="NCBI Taxonomy" id="1080233"/>
    <lineage>
        <taxon>Eukaryota</taxon>
        <taxon>Fungi</taxon>
        <taxon>Dikarya</taxon>
        <taxon>Ascomycota</taxon>
        <taxon>Pezizomycotina</taxon>
        <taxon>Dothideomycetes</taxon>
        <taxon>Dothideomycetidae</taxon>
        <taxon>Mycosphaerellales</taxon>
        <taxon>Mycosphaerellaceae</taxon>
        <taxon>Zasmidium</taxon>
    </lineage>
</organism>
<dbReference type="Pfam" id="PF06985">
    <property type="entry name" value="HET"/>
    <property type="match status" value="1"/>
</dbReference>
<evidence type="ECO:0000259" key="2">
    <source>
        <dbReference type="Pfam" id="PF06985"/>
    </source>
</evidence>
<dbReference type="InterPro" id="IPR052895">
    <property type="entry name" value="HetReg/Transcr_Mod"/>
</dbReference>
<dbReference type="EMBL" id="ML993616">
    <property type="protein sequence ID" value="KAF2162019.1"/>
    <property type="molecule type" value="Genomic_DNA"/>
</dbReference>
<dbReference type="Proteomes" id="UP000799537">
    <property type="component" value="Unassembled WGS sequence"/>
</dbReference>
<evidence type="ECO:0000256" key="1">
    <source>
        <dbReference type="SAM" id="MobiDB-lite"/>
    </source>
</evidence>
<feature type="domain" description="Heterokaryon incompatibility" evidence="2">
    <location>
        <begin position="96"/>
        <end position="282"/>
    </location>
</feature>
<proteinExistence type="predicted"/>
<evidence type="ECO:0000313" key="4">
    <source>
        <dbReference type="Proteomes" id="UP000799537"/>
    </source>
</evidence>
<dbReference type="OrthoDB" id="4476201at2759"/>
<dbReference type="AlphaFoldDB" id="A0A6A6C8Q7"/>
<dbReference type="PANTHER" id="PTHR24148:SF64">
    <property type="entry name" value="HETEROKARYON INCOMPATIBILITY DOMAIN-CONTAINING PROTEIN"/>
    <property type="match status" value="1"/>
</dbReference>
<dbReference type="RefSeq" id="XP_033662908.1">
    <property type="nucleotide sequence ID" value="XM_033813998.1"/>
</dbReference>
<dbReference type="PANTHER" id="PTHR24148">
    <property type="entry name" value="ANKYRIN REPEAT DOMAIN-CONTAINING PROTEIN 39 HOMOLOG-RELATED"/>
    <property type="match status" value="1"/>
</dbReference>
<dbReference type="InterPro" id="IPR010730">
    <property type="entry name" value="HET"/>
</dbReference>
<dbReference type="GeneID" id="54567270"/>
<reference evidence="3" key="1">
    <citation type="journal article" date="2020" name="Stud. Mycol.">
        <title>101 Dothideomycetes genomes: a test case for predicting lifestyles and emergence of pathogens.</title>
        <authorList>
            <person name="Haridas S."/>
            <person name="Albert R."/>
            <person name="Binder M."/>
            <person name="Bloem J."/>
            <person name="Labutti K."/>
            <person name="Salamov A."/>
            <person name="Andreopoulos B."/>
            <person name="Baker S."/>
            <person name="Barry K."/>
            <person name="Bills G."/>
            <person name="Bluhm B."/>
            <person name="Cannon C."/>
            <person name="Castanera R."/>
            <person name="Culley D."/>
            <person name="Daum C."/>
            <person name="Ezra D."/>
            <person name="Gonzalez J."/>
            <person name="Henrissat B."/>
            <person name="Kuo A."/>
            <person name="Liang C."/>
            <person name="Lipzen A."/>
            <person name="Lutzoni F."/>
            <person name="Magnuson J."/>
            <person name="Mondo S."/>
            <person name="Nolan M."/>
            <person name="Ohm R."/>
            <person name="Pangilinan J."/>
            <person name="Park H.-J."/>
            <person name="Ramirez L."/>
            <person name="Alfaro M."/>
            <person name="Sun H."/>
            <person name="Tritt A."/>
            <person name="Yoshinaga Y."/>
            <person name="Zwiers L.-H."/>
            <person name="Turgeon B."/>
            <person name="Goodwin S."/>
            <person name="Spatafora J."/>
            <person name="Crous P."/>
            <person name="Grigoriev I."/>
        </authorList>
    </citation>
    <scope>NUCLEOTIDE SEQUENCE</scope>
    <source>
        <strain evidence="3">ATCC 36951</strain>
    </source>
</reference>
<name>A0A6A6C8Q7_ZASCE</name>